<sequence>MLDAAKFFVGSGEGIAGLAKAAEAEAASRVRAKKRTTFFMGCISC</sequence>
<dbReference type="AlphaFoldDB" id="E6PWP1"/>
<accession>E6PWP1</accession>
<name>E6PWP1_9ZZZZ</name>
<protein>
    <submittedName>
        <fullName evidence="1">Uncharacterized protein</fullName>
    </submittedName>
</protein>
<organism evidence="1">
    <name type="scientific">mine drainage metagenome</name>
    <dbReference type="NCBI Taxonomy" id="410659"/>
    <lineage>
        <taxon>unclassified sequences</taxon>
        <taxon>metagenomes</taxon>
        <taxon>ecological metagenomes</taxon>
    </lineage>
</organism>
<reference evidence="1" key="1">
    <citation type="submission" date="2009-10" db="EMBL/GenBank/DDBJ databases">
        <title>Diversity of trophic interactions inside an arsenic-rich microbial ecosystem.</title>
        <authorList>
            <person name="Bertin P.N."/>
            <person name="Heinrich-Salmeron A."/>
            <person name="Pelletier E."/>
            <person name="Goulhen-Chollet F."/>
            <person name="Arsene-Ploetze F."/>
            <person name="Gallien S."/>
            <person name="Calteau A."/>
            <person name="Vallenet D."/>
            <person name="Casiot C."/>
            <person name="Chane-Woon-Ming B."/>
            <person name="Giloteaux L."/>
            <person name="Barakat M."/>
            <person name="Bonnefoy V."/>
            <person name="Bruneel O."/>
            <person name="Chandler M."/>
            <person name="Cleiss J."/>
            <person name="Duran R."/>
            <person name="Elbaz-Poulichet F."/>
            <person name="Fonknechten N."/>
            <person name="Lauga B."/>
            <person name="Mornico D."/>
            <person name="Ortet P."/>
            <person name="Schaeffer C."/>
            <person name="Siguier P."/>
            <person name="Alexander Thil Smith A."/>
            <person name="Van Dorsselaer A."/>
            <person name="Weissenbach J."/>
            <person name="Medigue C."/>
            <person name="Le Paslier D."/>
        </authorList>
    </citation>
    <scope>NUCLEOTIDE SEQUENCE</scope>
</reference>
<proteinExistence type="predicted"/>
<evidence type="ECO:0000313" key="1">
    <source>
        <dbReference type="EMBL" id="CBH99349.1"/>
    </source>
</evidence>
<gene>
    <name evidence="1" type="ORF">CARN3_0260</name>
</gene>
<comment type="caution">
    <text evidence="1">The sequence shown here is derived from an EMBL/GenBank/DDBJ whole genome shotgun (WGS) entry which is preliminary data.</text>
</comment>
<dbReference type="EMBL" id="CABN01000005">
    <property type="protein sequence ID" value="CBH99349.1"/>
    <property type="molecule type" value="Genomic_DNA"/>
</dbReference>